<sequence length="155" mass="17348">MFKLILTYGTDLVLEELSAKLGLKKLRNRLVPFISAFANNASPVQRFAFLKAIIFSLIIIRILSQDGGVEWIMFKLILTYGTDLVLEELSAKLGLKKLRNRLVPFISAFANNASPVQRFAFLKARTSIFIPLDITTSPARMVLATSQGAIEFLKQ</sequence>
<dbReference type="AlphaFoldDB" id="A0A397JJ88"/>
<dbReference type="Proteomes" id="UP000266861">
    <property type="component" value="Unassembled WGS sequence"/>
</dbReference>
<accession>A0A397JJ88</accession>
<evidence type="ECO:0000313" key="2">
    <source>
        <dbReference type="Proteomes" id="UP000266861"/>
    </source>
</evidence>
<proteinExistence type="predicted"/>
<dbReference type="EMBL" id="PQFF01000052">
    <property type="protein sequence ID" value="RHZ86066.1"/>
    <property type="molecule type" value="Genomic_DNA"/>
</dbReference>
<reference evidence="1 2" key="1">
    <citation type="submission" date="2018-08" db="EMBL/GenBank/DDBJ databases">
        <title>Genome and evolution of the arbuscular mycorrhizal fungus Diversispora epigaea (formerly Glomus versiforme) and its bacterial endosymbionts.</title>
        <authorList>
            <person name="Sun X."/>
            <person name="Fei Z."/>
            <person name="Harrison M."/>
        </authorList>
    </citation>
    <scope>NUCLEOTIDE SEQUENCE [LARGE SCALE GENOMIC DNA]</scope>
    <source>
        <strain evidence="1 2">IT104</strain>
    </source>
</reference>
<comment type="caution">
    <text evidence="1">The sequence shown here is derived from an EMBL/GenBank/DDBJ whole genome shotgun (WGS) entry which is preliminary data.</text>
</comment>
<evidence type="ECO:0000313" key="1">
    <source>
        <dbReference type="EMBL" id="RHZ86066.1"/>
    </source>
</evidence>
<gene>
    <name evidence="1" type="ORF">Glove_55g19</name>
</gene>
<organism evidence="1 2">
    <name type="scientific">Diversispora epigaea</name>
    <dbReference type="NCBI Taxonomy" id="1348612"/>
    <lineage>
        <taxon>Eukaryota</taxon>
        <taxon>Fungi</taxon>
        <taxon>Fungi incertae sedis</taxon>
        <taxon>Mucoromycota</taxon>
        <taxon>Glomeromycotina</taxon>
        <taxon>Glomeromycetes</taxon>
        <taxon>Diversisporales</taxon>
        <taxon>Diversisporaceae</taxon>
        <taxon>Diversispora</taxon>
    </lineage>
</organism>
<keyword evidence="2" id="KW-1185">Reference proteome</keyword>
<name>A0A397JJ88_9GLOM</name>
<protein>
    <submittedName>
        <fullName evidence="1">Uncharacterized protein</fullName>
    </submittedName>
</protein>